<dbReference type="STRING" id="320787.CA2015_0009"/>
<evidence type="ECO:0000259" key="4">
    <source>
        <dbReference type="PROSITE" id="PS50893"/>
    </source>
</evidence>
<dbReference type="GO" id="GO:0005524">
    <property type="term" value="F:ATP binding"/>
    <property type="evidence" value="ECO:0007669"/>
    <property type="project" value="UniProtKB-KW"/>
</dbReference>
<evidence type="ECO:0000313" key="6">
    <source>
        <dbReference type="Proteomes" id="UP000036520"/>
    </source>
</evidence>
<keyword evidence="6" id="KW-1185">Reference proteome</keyword>
<dbReference type="KEGG" id="camu:CA2015_0009"/>
<dbReference type="GO" id="GO:0005886">
    <property type="term" value="C:plasma membrane"/>
    <property type="evidence" value="ECO:0007669"/>
    <property type="project" value="TreeGrafter"/>
</dbReference>
<evidence type="ECO:0000256" key="3">
    <source>
        <dbReference type="ARBA" id="ARBA00022840"/>
    </source>
</evidence>
<sequence length="212" mass="23478">MIIVKEIQFSYENQPKIDVPDLGLNRGDELLVLGKSGSGKTTLLNIIGGLQAPNKGEVWIDGVSLYELKGNDLDKFRGSNIGIVFQKPHLLGPLTVSENICLPHFFANKPTANKLDYYLKELGIQDKKDARIQTLSEGEAQRVSIARAMVNEPKVILADEPTASLDDDNARMVVNLLKNQARKLQATLIIVTHDYRIKDQIDRSISIKSGSL</sequence>
<gene>
    <name evidence="5" type="ORF">CA2015_0009</name>
</gene>
<keyword evidence="3 5" id="KW-0067">ATP-binding</keyword>
<dbReference type="InterPro" id="IPR017911">
    <property type="entry name" value="MacB-like_ATP-bd"/>
</dbReference>
<dbReference type="OrthoDB" id="1114670at2"/>
<evidence type="ECO:0000313" key="5">
    <source>
        <dbReference type="EMBL" id="AKP49497.1"/>
    </source>
</evidence>
<dbReference type="InterPro" id="IPR027417">
    <property type="entry name" value="P-loop_NTPase"/>
</dbReference>
<dbReference type="InterPro" id="IPR003439">
    <property type="entry name" value="ABC_transporter-like_ATP-bd"/>
</dbReference>
<dbReference type="EMBL" id="CP012040">
    <property type="protein sequence ID" value="AKP49497.1"/>
    <property type="molecule type" value="Genomic_DNA"/>
</dbReference>
<evidence type="ECO:0000256" key="2">
    <source>
        <dbReference type="ARBA" id="ARBA00022741"/>
    </source>
</evidence>
<dbReference type="PANTHER" id="PTHR24220">
    <property type="entry name" value="IMPORT ATP-BINDING PROTEIN"/>
    <property type="match status" value="1"/>
</dbReference>
<reference evidence="5 6" key="1">
    <citation type="submission" date="2015-07" db="EMBL/GenBank/DDBJ databases">
        <authorList>
            <person name="Kim K.M."/>
        </authorList>
    </citation>
    <scope>NUCLEOTIDE SEQUENCE [LARGE SCALE GENOMIC DNA]</scope>
    <source>
        <strain evidence="5 6">KCTC 12363</strain>
    </source>
</reference>
<evidence type="ECO:0000256" key="1">
    <source>
        <dbReference type="ARBA" id="ARBA00022448"/>
    </source>
</evidence>
<dbReference type="InterPro" id="IPR015854">
    <property type="entry name" value="ABC_transpr_LolD-like"/>
</dbReference>
<name>A0A0H4PML2_9BACT</name>
<dbReference type="RefSeq" id="WP_048640041.1">
    <property type="nucleotide sequence ID" value="NZ_CP012040.1"/>
</dbReference>
<keyword evidence="2" id="KW-0547">Nucleotide-binding</keyword>
<proteinExistence type="predicted"/>
<keyword evidence="1" id="KW-0813">Transport</keyword>
<dbReference type="AlphaFoldDB" id="A0A0H4PML2"/>
<dbReference type="Proteomes" id="UP000036520">
    <property type="component" value="Chromosome"/>
</dbReference>
<dbReference type="PROSITE" id="PS50893">
    <property type="entry name" value="ABC_TRANSPORTER_2"/>
    <property type="match status" value="1"/>
</dbReference>
<dbReference type="SUPFAM" id="SSF52540">
    <property type="entry name" value="P-loop containing nucleoside triphosphate hydrolases"/>
    <property type="match status" value="1"/>
</dbReference>
<feature type="domain" description="ABC transporter" evidence="4">
    <location>
        <begin position="2"/>
        <end position="212"/>
    </location>
</feature>
<dbReference type="Pfam" id="PF00005">
    <property type="entry name" value="ABC_tran"/>
    <property type="match status" value="1"/>
</dbReference>
<dbReference type="SMART" id="SM00382">
    <property type="entry name" value="AAA"/>
    <property type="match status" value="1"/>
</dbReference>
<dbReference type="CDD" id="cd03255">
    <property type="entry name" value="ABC_MJ0796_LolCDE_FtsE"/>
    <property type="match status" value="1"/>
</dbReference>
<dbReference type="Gene3D" id="3.40.50.300">
    <property type="entry name" value="P-loop containing nucleotide triphosphate hydrolases"/>
    <property type="match status" value="1"/>
</dbReference>
<dbReference type="GO" id="GO:0016887">
    <property type="term" value="F:ATP hydrolysis activity"/>
    <property type="evidence" value="ECO:0007669"/>
    <property type="project" value="InterPro"/>
</dbReference>
<dbReference type="GO" id="GO:0022857">
    <property type="term" value="F:transmembrane transporter activity"/>
    <property type="evidence" value="ECO:0007669"/>
    <property type="project" value="TreeGrafter"/>
</dbReference>
<protein>
    <submittedName>
        <fullName evidence="5">ABC transporter ATP-binding protein</fullName>
    </submittedName>
</protein>
<accession>A0A0H4PML2</accession>
<dbReference type="InterPro" id="IPR003593">
    <property type="entry name" value="AAA+_ATPase"/>
</dbReference>
<organism evidence="5 6">
    <name type="scientific">Cyclobacterium amurskyense</name>
    <dbReference type="NCBI Taxonomy" id="320787"/>
    <lineage>
        <taxon>Bacteria</taxon>
        <taxon>Pseudomonadati</taxon>
        <taxon>Bacteroidota</taxon>
        <taxon>Cytophagia</taxon>
        <taxon>Cytophagales</taxon>
        <taxon>Cyclobacteriaceae</taxon>
        <taxon>Cyclobacterium</taxon>
    </lineage>
</organism>